<protein>
    <submittedName>
        <fullName evidence="2">Uncharacterized protein</fullName>
    </submittedName>
</protein>
<proteinExistence type="predicted"/>
<gene>
    <name evidence="2" type="ORF">HRR80_003715</name>
</gene>
<feature type="compositionally biased region" description="Basic residues" evidence="1">
    <location>
        <begin position="78"/>
        <end position="88"/>
    </location>
</feature>
<dbReference type="AlphaFoldDB" id="A0AAN6EVW8"/>
<organism evidence="2 3">
    <name type="scientific">Exophiala dermatitidis</name>
    <name type="common">Black yeast-like fungus</name>
    <name type="synonym">Wangiella dermatitidis</name>
    <dbReference type="NCBI Taxonomy" id="5970"/>
    <lineage>
        <taxon>Eukaryota</taxon>
        <taxon>Fungi</taxon>
        <taxon>Dikarya</taxon>
        <taxon>Ascomycota</taxon>
        <taxon>Pezizomycotina</taxon>
        <taxon>Eurotiomycetes</taxon>
        <taxon>Chaetothyriomycetidae</taxon>
        <taxon>Chaetothyriales</taxon>
        <taxon>Herpotrichiellaceae</taxon>
        <taxon>Exophiala</taxon>
    </lineage>
</organism>
<evidence type="ECO:0000256" key="1">
    <source>
        <dbReference type="SAM" id="MobiDB-lite"/>
    </source>
</evidence>
<dbReference type="EMBL" id="JAJGCB010000005">
    <property type="protein sequence ID" value="KAJ8992616.1"/>
    <property type="molecule type" value="Genomic_DNA"/>
</dbReference>
<dbReference type="Proteomes" id="UP001161757">
    <property type="component" value="Unassembled WGS sequence"/>
</dbReference>
<sequence length="106" mass="11767">MKQGIIAGAGKWLTPSSGSDVETDIRKFMHGSADSEQRIAPADVRRWKSGCPELRHRAVLPITSVQWKIKVPQLQAARTKKPGHRARRTASVTESEQYEASVGMRT</sequence>
<comment type="caution">
    <text evidence="2">The sequence shown here is derived from an EMBL/GenBank/DDBJ whole genome shotgun (WGS) entry which is preliminary data.</text>
</comment>
<accession>A0AAN6EVW8</accession>
<reference evidence="2" key="1">
    <citation type="submission" date="2023-01" db="EMBL/GenBank/DDBJ databases">
        <title>Exophiala dermititidis isolated from Cystic Fibrosis Patient.</title>
        <authorList>
            <person name="Kurbessoian T."/>
            <person name="Crocker A."/>
            <person name="Murante D."/>
            <person name="Hogan D.A."/>
            <person name="Stajich J.E."/>
        </authorList>
    </citation>
    <scope>NUCLEOTIDE SEQUENCE</scope>
    <source>
        <strain evidence="2">Ex8</strain>
    </source>
</reference>
<name>A0AAN6EVW8_EXODE</name>
<evidence type="ECO:0000313" key="2">
    <source>
        <dbReference type="EMBL" id="KAJ8992616.1"/>
    </source>
</evidence>
<evidence type="ECO:0000313" key="3">
    <source>
        <dbReference type="Proteomes" id="UP001161757"/>
    </source>
</evidence>
<feature type="region of interest" description="Disordered" evidence="1">
    <location>
        <begin position="75"/>
        <end position="106"/>
    </location>
</feature>